<keyword evidence="8 14" id="KW-0808">Transferase</keyword>
<evidence type="ECO:0000256" key="5">
    <source>
        <dbReference type="ARBA" id="ARBA00004787"/>
    </source>
</evidence>
<feature type="binding site" evidence="14">
    <location>
        <begin position="281"/>
        <end position="283"/>
    </location>
    <ligand>
        <name>4-CDP-2-C-methyl-D-erythritol 2-phosphate</name>
        <dbReference type="ChEBI" id="CHEBI:57919"/>
    </ligand>
</feature>
<evidence type="ECO:0000313" key="16">
    <source>
        <dbReference type="EMBL" id="MBB6209973.1"/>
    </source>
</evidence>
<keyword evidence="10 14" id="KW-0479">Metal-binding</keyword>
<feature type="domain" description="2-C-methyl-D-erythritol 2,4-cyclodiphosphate synthase" evidence="15">
    <location>
        <begin position="227"/>
        <end position="379"/>
    </location>
</feature>
<evidence type="ECO:0000256" key="4">
    <source>
        <dbReference type="ARBA" id="ARBA00004709"/>
    </source>
</evidence>
<dbReference type="GO" id="GO:0019288">
    <property type="term" value="P:isopentenyl diphosphate biosynthetic process, methylerythritol 4-phosphate pathway"/>
    <property type="evidence" value="ECO:0007669"/>
    <property type="project" value="UniProtKB-UniRule"/>
</dbReference>
<dbReference type="UniPathway" id="UPA00056">
    <property type="reaction ID" value="UER00093"/>
</dbReference>
<comment type="caution">
    <text evidence="16">The sequence shown here is derived from an EMBL/GenBank/DDBJ whole genome shotgun (WGS) entry which is preliminary data.</text>
</comment>
<comment type="function">
    <text evidence="14">Bifunctional enzyme that catalyzes the formation of 4-diphosphocytidyl-2-C-methyl-D-erythritol from CTP and 2-C-methyl-D-erythritol 4-phosphate (MEP) (IspD), and catalyzes the conversion of 4-diphosphocytidyl-2-C-methyl-D-erythritol 2-phosphate (CDP-ME2P) to 2-C-methyl-D-erythritol 2,4-cyclodiphosphate (ME-CPP) with a corresponding release of cytidine 5-monophosphate (CMP) (IspF).</text>
</comment>
<dbReference type="Pfam" id="PF01128">
    <property type="entry name" value="IspD"/>
    <property type="match status" value="1"/>
</dbReference>
<evidence type="ECO:0000259" key="15">
    <source>
        <dbReference type="Pfam" id="PF02542"/>
    </source>
</evidence>
<dbReference type="NCBIfam" id="TIGR00453">
    <property type="entry name" value="ispD"/>
    <property type="match status" value="1"/>
</dbReference>
<evidence type="ECO:0000256" key="6">
    <source>
        <dbReference type="ARBA" id="ARBA00008480"/>
    </source>
</evidence>
<dbReference type="PROSITE" id="PS01350">
    <property type="entry name" value="ISPF"/>
    <property type="match status" value="1"/>
</dbReference>
<reference evidence="16 17" key="1">
    <citation type="submission" date="2020-08" db="EMBL/GenBank/DDBJ databases">
        <title>Genomic Encyclopedia of Type Strains, Phase IV (KMG-IV): sequencing the most valuable type-strain genomes for metagenomic binning, comparative biology and taxonomic classification.</title>
        <authorList>
            <person name="Goeker M."/>
        </authorList>
    </citation>
    <scope>NUCLEOTIDE SEQUENCE [LARGE SCALE GENOMIC DNA]</scope>
    <source>
        <strain evidence="16 17">DSM 11590</strain>
    </source>
</reference>
<keyword evidence="17" id="KW-1185">Reference proteome</keyword>
<dbReference type="InterPro" id="IPR034683">
    <property type="entry name" value="IspD/TarI"/>
</dbReference>
<comment type="similarity">
    <text evidence="14">In the C-terminal section; belongs to the IspF family.</text>
</comment>
<dbReference type="InterPro" id="IPR003526">
    <property type="entry name" value="MECDP_synthase"/>
</dbReference>
<feature type="site" description="Positions MEP for the nucleophilic attack" evidence="14">
    <location>
        <position position="206"/>
    </location>
</feature>
<proteinExistence type="inferred from homology"/>
<feature type="binding site" evidence="14">
    <location>
        <begin position="357"/>
        <end position="360"/>
    </location>
    <ligand>
        <name>4-CDP-2-C-methyl-D-erythritol 2-phosphate</name>
        <dbReference type="ChEBI" id="CHEBI:57919"/>
    </ligand>
</feature>
<dbReference type="NCBIfam" id="TIGR00151">
    <property type="entry name" value="ispF"/>
    <property type="match status" value="1"/>
</dbReference>
<feature type="binding site" evidence="14">
    <location>
        <begin position="259"/>
        <end position="260"/>
    </location>
    <ligand>
        <name>4-CDP-2-C-methyl-D-erythritol 2-phosphate</name>
        <dbReference type="ChEBI" id="CHEBI:57919"/>
    </ligand>
</feature>
<dbReference type="CDD" id="cd00554">
    <property type="entry name" value="MECDP_synthase"/>
    <property type="match status" value="1"/>
</dbReference>
<dbReference type="GO" id="GO:0046872">
    <property type="term" value="F:metal ion binding"/>
    <property type="evidence" value="ECO:0007669"/>
    <property type="project" value="UniProtKB-KW"/>
</dbReference>
<evidence type="ECO:0000313" key="17">
    <source>
        <dbReference type="Proteomes" id="UP000544872"/>
    </source>
</evidence>
<evidence type="ECO:0000256" key="3">
    <source>
        <dbReference type="ARBA" id="ARBA00001968"/>
    </source>
</evidence>
<comment type="similarity">
    <text evidence="7">Belongs to the IspD/TarI cytidylyltransferase family. IspD subfamily.</text>
</comment>
<evidence type="ECO:0000256" key="7">
    <source>
        <dbReference type="ARBA" id="ARBA00009789"/>
    </source>
</evidence>
<dbReference type="CDD" id="cd02516">
    <property type="entry name" value="CDP-ME_synthetase"/>
    <property type="match status" value="1"/>
</dbReference>
<feature type="site" description="Transition state stabilizer" evidence="14">
    <location>
        <position position="22"/>
    </location>
</feature>
<comment type="pathway">
    <text evidence="4 14">Isoprenoid biosynthesis; isopentenyl diphosphate biosynthesis via DXP pathway; isopentenyl diphosphate from 1-deoxy-D-xylulose 5-phosphate: step 4/6.</text>
</comment>
<dbReference type="Gene3D" id="3.90.550.10">
    <property type="entry name" value="Spore Coat Polysaccharide Biosynthesis Protein SpsA, Chain A"/>
    <property type="match status" value="1"/>
</dbReference>
<evidence type="ECO:0000256" key="14">
    <source>
        <dbReference type="HAMAP-Rule" id="MF_01520"/>
    </source>
</evidence>
<dbReference type="InterPro" id="IPR018294">
    <property type="entry name" value="ISPD_synthase_CS"/>
</dbReference>
<dbReference type="InterPro" id="IPR026596">
    <property type="entry name" value="IspD/F"/>
</dbReference>
<evidence type="ECO:0000256" key="10">
    <source>
        <dbReference type="ARBA" id="ARBA00022723"/>
    </source>
</evidence>
<dbReference type="GO" id="GO:0050518">
    <property type="term" value="F:2-C-methyl-D-erythritol 4-phosphate cytidylyltransferase activity"/>
    <property type="evidence" value="ECO:0007669"/>
    <property type="project" value="UniProtKB-UniRule"/>
</dbReference>
<feature type="binding site" evidence="14">
    <location>
        <position position="267"/>
    </location>
    <ligand>
        <name>a divalent metal cation</name>
        <dbReference type="ChEBI" id="CHEBI:60240"/>
    </ligand>
</feature>
<feature type="binding site" evidence="14">
    <location>
        <position position="367"/>
    </location>
    <ligand>
        <name>4-CDP-2-C-methyl-D-erythritol 2-phosphate</name>
        <dbReference type="ChEBI" id="CHEBI:57919"/>
    </ligand>
</feature>
<comment type="catalytic activity">
    <reaction evidence="2 14">
        <text>2-C-methyl-D-erythritol 4-phosphate + CTP + H(+) = 4-CDP-2-C-methyl-D-erythritol + diphosphate</text>
        <dbReference type="Rhea" id="RHEA:13429"/>
        <dbReference type="ChEBI" id="CHEBI:15378"/>
        <dbReference type="ChEBI" id="CHEBI:33019"/>
        <dbReference type="ChEBI" id="CHEBI:37563"/>
        <dbReference type="ChEBI" id="CHEBI:57823"/>
        <dbReference type="ChEBI" id="CHEBI:58262"/>
        <dbReference type="EC" id="2.7.7.60"/>
    </reaction>
</comment>
<dbReference type="SUPFAM" id="SSF69765">
    <property type="entry name" value="IpsF-like"/>
    <property type="match status" value="1"/>
</dbReference>
<dbReference type="EMBL" id="JACIIX010000004">
    <property type="protein sequence ID" value="MBB6209973.1"/>
    <property type="molecule type" value="Genomic_DNA"/>
</dbReference>
<evidence type="ECO:0000256" key="2">
    <source>
        <dbReference type="ARBA" id="ARBA00001282"/>
    </source>
</evidence>
<dbReference type="PANTHER" id="PTHR43181:SF1">
    <property type="entry name" value="2-C-METHYL-D-ERYTHRITOL 2,4-CYCLODIPHOSPHATE SYNTHASE, CHLOROPLASTIC"/>
    <property type="match status" value="1"/>
</dbReference>
<evidence type="ECO:0000256" key="9">
    <source>
        <dbReference type="ARBA" id="ARBA00022695"/>
    </source>
</evidence>
<keyword evidence="11 14" id="KW-0414">Isoprene biosynthesis</keyword>
<evidence type="ECO:0000256" key="13">
    <source>
        <dbReference type="ARBA" id="ARBA00023268"/>
    </source>
</evidence>
<dbReference type="RefSeq" id="WP_184262722.1">
    <property type="nucleotide sequence ID" value="NZ_JACIIX010000004.1"/>
</dbReference>
<dbReference type="GO" id="GO:0016114">
    <property type="term" value="P:terpenoid biosynthetic process"/>
    <property type="evidence" value="ECO:0007669"/>
    <property type="project" value="InterPro"/>
</dbReference>
<feature type="region of interest" description="2-C-methyl-D-erythritol 4-phosphate cytidylyltransferase" evidence="14">
    <location>
        <begin position="1"/>
        <end position="226"/>
    </location>
</feature>
<feature type="site" description="Transition state stabilizer" evidence="14">
    <location>
        <position position="358"/>
    </location>
</feature>
<feature type="binding site" evidence="14">
    <location>
        <position position="364"/>
    </location>
    <ligand>
        <name>4-CDP-2-C-methyl-D-erythritol 2-phosphate</name>
        <dbReference type="ChEBI" id="CHEBI:57919"/>
    </ligand>
</feature>
<keyword evidence="13 14" id="KW-0511">Multifunctional enzyme</keyword>
<dbReference type="InterPro" id="IPR036571">
    <property type="entry name" value="MECDP_synthase_sf"/>
</dbReference>
<dbReference type="FunFam" id="3.90.550.10:FF:000003">
    <property type="entry name" value="2-C-methyl-D-erythritol 4-phosphate cytidylyltransferase"/>
    <property type="match status" value="1"/>
</dbReference>
<dbReference type="HAMAP" id="MF_01520">
    <property type="entry name" value="IspDF"/>
    <property type="match status" value="1"/>
</dbReference>
<dbReference type="HAMAP" id="MF_00108">
    <property type="entry name" value="IspD"/>
    <property type="match status" value="1"/>
</dbReference>
<evidence type="ECO:0000256" key="12">
    <source>
        <dbReference type="ARBA" id="ARBA00023239"/>
    </source>
</evidence>
<evidence type="ECO:0000256" key="8">
    <source>
        <dbReference type="ARBA" id="ARBA00022679"/>
    </source>
</evidence>
<dbReference type="EC" id="4.6.1.12" evidence="14"/>
<dbReference type="PANTHER" id="PTHR43181">
    <property type="entry name" value="2-C-METHYL-D-ERYTHRITOL 2,4-CYCLODIPHOSPHATE SYNTHASE, CHLOROPLASTIC"/>
    <property type="match status" value="1"/>
</dbReference>
<comment type="pathway">
    <text evidence="5 14">Isoprenoid biosynthesis; isopentenyl diphosphate biosynthesis via DXP pathway; isopentenyl diphosphate from 1-deoxy-D-xylulose 5-phosphate: step 2/6.</text>
</comment>
<organism evidence="16 17">
    <name type="scientific">Novispirillum itersonii</name>
    <name type="common">Aquaspirillum itersonii</name>
    <dbReference type="NCBI Taxonomy" id="189"/>
    <lineage>
        <taxon>Bacteria</taxon>
        <taxon>Pseudomonadati</taxon>
        <taxon>Pseudomonadota</taxon>
        <taxon>Alphaproteobacteria</taxon>
        <taxon>Rhodospirillales</taxon>
        <taxon>Novispirillaceae</taxon>
        <taxon>Novispirillum</taxon>
    </lineage>
</organism>
<feature type="region of interest" description="2-C-methyl-D-erythritol 2,4-cyclodiphosphate synthase" evidence="14">
    <location>
        <begin position="227"/>
        <end position="385"/>
    </location>
</feature>
<comment type="caution">
    <text evidence="14">Lacks conserved residue(s) required for the propagation of feature annotation.</text>
</comment>
<dbReference type="GO" id="GO:0008685">
    <property type="term" value="F:2-C-methyl-D-erythritol 2,4-cyclodiphosphate synthase activity"/>
    <property type="evidence" value="ECO:0007669"/>
    <property type="project" value="UniProtKB-UniRule"/>
</dbReference>
<protein>
    <recommendedName>
        <fullName evidence="14">Bifunctional enzyme IspD/IspF</fullName>
    </recommendedName>
    <domain>
        <recommendedName>
            <fullName evidence="14">2-C-methyl-D-erythritol 4-phosphate cytidylyltransferase</fullName>
            <ecNumber evidence="14">2.7.7.60</ecNumber>
        </recommendedName>
        <alternativeName>
            <fullName evidence="14">4-diphosphocytidyl-2C-methyl-D-erythritol synthase</fullName>
        </alternativeName>
        <alternativeName>
            <fullName evidence="14">MEP cytidylyltransferase</fullName>
            <shortName evidence="14">MCT</shortName>
        </alternativeName>
    </domain>
    <domain>
        <recommendedName>
            <fullName evidence="14">2-C-methyl-D-erythritol 2,4-cyclodiphosphate synthase</fullName>
            <shortName evidence="14">MECDP-synthase</shortName>
            <shortName evidence="14">MECPP-synthase</shortName>
            <shortName evidence="14">MECPS</shortName>
            <ecNumber evidence="14">4.6.1.12</ecNumber>
        </recommendedName>
    </domain>
</protein>
<evidence type="ECO:0000256" key="11">
    <source>
        <dbReference type="ARBA" id="ARBA00023229"/>
    </source>
</evidence>
<dbReference type="HAMAP" id="MF_00107">
    <property type="entry name" value="IspF"/>
    <property type="match status" value="1"/>
</dbReference>
<comment type="similarity">
    <text evidence="6">Belongs to the IspF family.</text>
</comment>
<comment type="cofactor">
    <cofactor evidence="3 14">
        <name>a divalent metal cation</name>
        <dbReference type="ChEBI" id="CHEBI:60240"/>
    </cofactor>
</comment>
<comment type="catalytic activity">
    <reaction evidence="1 14">
        <text>4-CDP-2-C-methyl-D-erythritol 2-phosphate = 2-C-methyl-D-erythritol 2,4-cyclic diphosphate + CMP</text>
        <dbReference type="Rhea" id="RHEA:23864"/>
        <dbReference type="ChEBI" id="CHEBI:57919"/>
        <dbReference type="ChEBI" id="CHEBI:58483"/>
        <dbReference type="ChEBI" id="CHEBI:60377"/>
        <dbReference type="EC" id="4.6.1.12"/>
    </reaction>
</comment>
<keyword evidence="9 14" id="KW-0548">Nucleotidyltransferase</keyword>
<dbReference type="InterPro" id="IPR029044">
    <property type="entry name" value="Nucleotide-diphossugar_trans"/>
</dbReference>
<dbReference type="AlphaFoldDB" id="A0A7X0DLF5"/>
<dbReference type="NCBIfam" id="NF006899">
    <property type="entry name" value="PRK09382.1"/>
    <property type="match status" value="1"/>
</dbReference>
<dbReference type="PROSITE" id="PS01295">
    <property type="entry name" value="ISPD"/>
    <property type="match status" value="1"/>
</dbReference>
<name>A0A7X0DLF5_NOVIT</name>
<dbReference type="Gene3D" id="3.30.1330.50">
    <property type="entry name" value="2-C-methyl-D-erythritol 2,4-cyclodiphosphate synthase"/>
    <property type="match status" value="1"/>
</dbReference>
<feature type="site" description="Transition state stabilizer" evidence="14">
    <location>
        <position position="15"/>
    </location>
</feature>
<dbReference type="EC" id="2.7.7.60" evidence="14"/>
<feature type="binding site" evidence="14">
    <location>
        <begin position="233"/>
        <end position="235"/>
    </location>
    <ligand>
        <name>4-CDP-2-C-methyl-D-erythritol 2-phosphate</name>
        <dbReference type="ChEBI" id="CHEBI:57919"/>
    </ligand>
</feature>
<accession>A0A7X0DLF5</accession>
<sequence>MKVAVVVVAAGRGSRFGSTIPKQYLPLNGQPLLRHSLAAFCAHPAVRGVVTVIHPDDQALYEVAAAGLTVLPPVHGGAERQDSVRKGLEALDGKNFDAVLIHDAARPFISRRVIDSLLTALKETAGAIPGLPVVDTVKKVDGDRRIVATQPREGLWRAQTPQAFRFAEILAAHRHFADRALTDDAAVLEAAGGTVVMVEGDPGTLKVTTRDDLSGLDHQAPTLLEPRTGSGFDVHAFCEGTFVTLCGLEVPHTHGLAGHSDADVGIHALADALYGAIGAGDIGKHFPPTDMRWKGAPSDIFLRHAATLITACGGRISNVDLTLICEMPKIGPHRLAMVQRLADTMGISAAQVSVKATTTEQLGFTGRGEGIACQAVATVMMPVSE</sequence>
<feature type="binding site" evidence="14">
    <location>
        <position position="233"/>
    </location>
    <ligand>
        <name>a divalent metal cation</name>
        <dbReference type="ChEBI" id="CHEBI:60240"/>
    </ligand>
</feature>
<feature type="binding site" evidence="14">
    <location>
        <position position="235"/>
    </location>
    <ligand>
        <name>a divalent metal cation</name>
        <dbReference type="ChEBI" id="CHEBI:60240"/>
    </ligand>
</feature>
<dbReference type="Proteomes" id="UP000544872">
    <property type="component" value="Unassembled WGS sequence"/>
</dbReference>
<dbReference type="InterPro" id="IPR001228">
    <property type="entry name" value="IspD"/>
</dbReference>
<evidence type="ECO:0000256" key="1">
    <source>
        <dbReference type="ARBA" id="ARBA00000200"/>
    </source>
</evidence>
<feature type="site" description="Positions MEP for the nucleophilic attack" evidence="14">
    <location>
        <position position="152"/>
    </location>
</feature>
<feature type="site" description="Transition state stabilizer" evidence="14">
    <location>
        <position position="259"/>
    </location>
</feature>
<comment type="similarity">
    <text evidence="14">In the N-terminal section; belongs to the IspD/TarI cytidylyltransferase family. IspD subfamily.</text>
</comment>
<dbReference type="SUPFAM" id="SSF53448">
    <property type="entry name" value="Nucleotide-diphospho-sugar transferases"/>
    <property type="match status" value="1"/>
</dbReference>
<dbReference type="Pfam" id="PF02542">
    <property type="entry name" value="YgbB"/>
    <property type="match status" value="1"/>
</dbReference>
<dbReference type="InterPro" id="IPR020555">
    <property type="entry name" value="MECDP_synthase_CS"/>
</dbReference>
<keyword evidence="12 14" id="KW-0456">Lyase</keyword>
<gene>
    <name evidence="14" type="primary">ispDF</name>
    <name evidence="16" type="ORF">FHS48_001383</name>
</gene>